<organism evidence="2 3">
    <name type="scientific">Mycoplasmopsis pullorum</name>
    <dbReference type="NCBI Taxonomy" id="48003"/>
    <lineage>
        <taxon>Bacteria</taxon>
        <taxon>Bacillati</taxon>
        <taxon>Mycoplasmatota</taxon>
        <taxon>Mycoplasmoidales</taxon>
        <taxon>Metamycoplasmataceae</taxon>
        <taxon>Mycoplasmopsis</taxon>
    </lineage>
</organism>
<evidence type="ECO:0000259" key="1">
    <source>
        <dbReference type="Pfam" id="PF02481"/>
    </source>
</evidence>
<reference evidence="3" key="1">
    <citation type="submission" date="2016-10" db="EMBL/GenBank/DDBJ databases">
        <authorList>
            <person name="Beylefeld A."/>
            <person name="Abolnik C."/>
        </authorList>
    </citation>
    <scope>NUCLEOTIDE SEQUENCE [LARGE SCALE GENOMIC DNA]</scope>
    <source>
        <strain evidence="3">B359_6</strain>
    </source>
</reference>
<keyword evidence="3" id="KW-1185">Reference proteome</keyword>
<proteinExistence type="predicted"/>
<dbReference type="GO" id="GO:0009294">
    <property type="term" value="P:DNA-mediated transformation"/>
    <property type="evidence" value="ECO:0007669"/>
    <property type="project" value="InterPro"/>
</dbReference>
<dbReference type="Proteomes" id="UP000184322">
    <property type="component" value="Chromosome"/>
</dbReference>
<dbReference type="RefSeq" id="WP_073372608.1">
    <property type="nucleotide sequence ID" value="NZ_CP017813.1"/>
</dbReference>
<sequence>MSTELKIKNNLNSNILKINSNEFEQYYLLANKNLTFKELYFSGDLNLLKHKNKVITIVAANWNEHSQQVLEQILNWYPNCIFLMSDFAKFEKFANEKILEKHKLITVLANGFKNKANEQKNSLLMSSFKPNTHCYKINFLIRNCLIAQLSDILFVINVDKKLKIYNLISQFIDNNKEVCFLDQESANKCSEVENIQFDAIDWSKNYIWS</sequence>
<evidence type="ECO:0000313" key="2">
    <source>
        <dbReference type="EMBL" id="APJ38604.1"/>
    </source>
</evidence>
<dbReference type="EMBL" id="CP017813">
    <property type="protein sequence ID" value="APJ38604.1"/>
    <property type="molecule type" value="Genomic_DNA"/>
</dbReference>
<protein>
    <recommendedName>
        <fullName evidence="1">Smf/DprA SLOG domain-containing protein</fullName>
    </recommendedName>
</protein>
<dbReference type="KEGG" id="mpul:BLA55_02975"/>
<evidence type="ECO:0000313" key="3">
    <source>
        <dbReference type="Proteomes" id="UP000184322"/>
    </source>
</evidence>
<gene>
    <name evidence="2" type="ORF">BLA55_02975</name>
</gene>
<name>A0A1L4FSN6_9BACT</name>
<accession>A0A1L4FSN6</accession>
<dbReference type="Pfam" id="PF02481">
    <property type="entry name" value="DNA_processg_A"/>
    <property type="match status" value="1"/>
</dbReference>
<dbReference type="Gene3D" id="3.40.50.450">
    <property type="match status" value="1"/>
</dbReference>
<dbReference type="InterPro" id="IPR057666">
    <property type="entry name" value="DrpA_SLOG"/>
</dbReference>
<feature type="domain" description="Smf/DprA SLOG" evidence="1">
    <location>
        <begin position="37"/>
        <end position="191"/>
    </location>
</feature>
<dbReference type="AlphaFoldDB" id="A0A1L4FSN6"/>